<dbReference type="Pfam" id="PF00535">
    <property type="entry name" value="Glycos_transf_2"/>
    <property type="match status" value="1"/>
</dbReference>
<dbReference type="PANTHER" id="PTHR22916">
    <property type="entry name" value="GLYCOSYLTRANSFERASE"/>
    <property type="match status" value="1"/>
</dbReference>
<dbReference type="EMBL" id="NWMT01000202">
    <property type="protein sequence ID" value="PCC98416.1"/>
    <property type="molecule type" value="Genomic_DNA"/>
</dbReference>
<evidence type="ECO:0000313" key="4">
    <source>
        <dbReference type="Proteomes" id="UP000243750"/>
    </source>
</evidence>
<proteinExistence type="predicted"/>
<evidence type="ECO:0000313" key="5">
    <source>
        <dbReference type="Proteomes" id="UP000344571"/>
    </source>
</evidence>
<organism evidence="2 4">
    <name type="scientific">Halopseudomonas pelagia</name>
    <dbReference type="NCBI Taxonomy" id="553151"/>
    <lineage>
        <taxon>Bacteria</taxon>
        <taxon>Pseudomonadati</taxon>
        <taxon>Pseudomonadota</taxon>
        <taxon>Gammaproteobacteria</taxon>
        <taxon>Pseudomonadales</taxon>
        <taxon>Pseudomonadaceae</taxon>
        <taxon>Halopseudomonas</taxon>
    </lineage>
</organism>
<dbReference type="CDD" id="cd00761">
    <property type="entry name" value="Glyco_tranf_GTA_type"/>
    <property type="match status" value="1"/>
</dbReference>
<dbReference type="Proteomes" id="UP000344571">
    <property type="component" value="Chromosome"/>
</dbReference>
<protein>
    <submittedName>
        <fullName evidence="2">Glycosyltransferase</fullName>
    </submittedName>
</protein>
<evidence type="ECO:0000313" key="2">
    <source>
        <dbReference type="EMBL" id="PCC98416.1"/>
    </source>
</evidence>
<dbReference type="EMBL" id="CP033116">
    <property type="protein sequence ID" value="QFY57688.1"/>
    <property type="molecule type" value="Genomic_DNA"/>
</dbReference>
<dbReference type="AlphaFoldDB" id="A0AA91Z569"/>
<dbReference type="Gene3D" id="3.90.550.10">
    <property type="entry name" value="Spore Coat Polysaccharide Biosynthesis Protein SpsA, Chain A"/>
    <property type="match status" value="1"/>
</dbReference>
<gene>
    <name evidence="2" type="ORF">CO192_15720</name>
    <name evidence="3" type="ORF">EAO82_15735</name>
</gene>
<feature type="domain" description="Glycosyltransferase 2-like" evidence="1">
    <location>
        <begin position="8"/>
        <end position="104"/>
    </location>
</feature>
<keyword evidence="5" id="KW-1185">Reference proteome</keyword>
<dbReference type="InterPro" id="IPR029044">
    <property type="entry name" value="Nucleotide-diphossugar_trans"/>
</dbReference>
<name>A0AA91Z569_9GAMM</name>
<dbReference type="InterPro" id="IPR001173">
    <property type="entry name" value="Glyco_trans_2-like"/>
</dbReference>
<dbReference type="PANTHER" id="PTHR22916:SF3">
    <property type="entry name" value="UDP-GLCNAC:BETAGAL BETA-1,3-N-ACETYLGLUCOSAMINYLTRANSFERASE-LIKE PROTEIN 1"/>
    <property type="match status" value="1"/>
</dbReference>
<dbReference type="Proteomes" id="UP000243750">
    <property type="component" value="Unassembled WGS sequence"/>
</dbReference>
<dbReference type="GO" id="GO:0016758">
    <property type="term" value="F:hexosyltransferase activity"/>
    <property type="evidence" value="ECO:0007669"/>
    <property type="project" value="UniProtKB-ARBA"/>
</dbReference>
<dbReference type="RefSeq" id="WP_096347498.1">
    <property type="nucleotide sequence ID" value="NZ_CP033116.1"/>
</dbReference>
<evidence type="ECO:0000259" key="1">
    <source>
        <dbReference type="Pfam" id="PF00535"/>
    </source>
</evidence>
<reference evidence="3 5" key="2">
    <citation type="submission" date="2018-10" db="EMBL/GenBank/DDBJ databases">
        <title>Complete genome sequence of Pseudomonas pelagia strain Kongs-67.</title>
        <authorList>
            <person name="Sinha R.K."/>
            <person name="Krishnan K."/>
        </authorList>
    </citation>
    <scope>NUCLEOTIDE SEQUENCE [LARGE SCALE GENOMIC DNA]</scope>
    <source>
        <strain evidence="3 5">Kongs-67</strain>
    </source>
</reference>
<evidence type="ECO:0000313" key="3">
    <source>
        <dbReference type="EMBL" id="QFY57688.1"/>
    </source>
</evidence>
<sequence length="396" mass="44628">MNSRYLVSIVVPTHNRSSYAVPCIKSMLSMISEEIQIVVHDTSNDSCDLKKWAAKQEDHRLKYVHWSGTLSMTENYERALALAEGEYISVIGDDDTVSEKVLEVAKYAKVNYINLITPKANASYYWPDFRSRFYGNVHAGRIYIKDFDGHIEQRDCHEGLRKTLKMACQGTEHLPKLYHGLVSKKILDDLRLKNGKIFFGVSPDISSSIALSLEGGHYHIVDYPFTLPGSAGGSNSGRSAQGKHKGDLSSDPHITPFKSLVWPSEIPKFFSVETVWSQAAWETLVGTGNNSWLDKTNLARLYALCFIRHTSYYPYIIESWKMVRKNGGVELTAILKELMVLIFEISRARLKRLMRPSASNGQNIVAIVDDVALARNEFDAYIASNYPNINFTATAK</sequence>
<reference evidence="2 4" key="1">
    <citation type="submission" date="2017-09" db="EMBL/GenBank/DDBJ databases">
        <title>Bacterial and phytoplankton interrelationship in Kongsfjorden, an Arctic fjord.</title>
        <authorList>
            <person name="Sinha R."/>
            <person name="Krishnan K."/>
        </authorList>
    </citation>
    <scope>NUCLEOTIDE SEQUENCE [LARGE SCALE GENOMIC DNA]</scope>
    <source>
        <strain evidence="2 4">58</strain>
    </source>
</reference>
<accession>A0AA91Z569</accession>
<dbReference type="SUPFAM" id="SSF53448">
    <property type="entry name" value="Nucleotide-diphospho-sugar transferases"/>
    <property type="match status" value="1"/>
</dbReference>